<organism evidence="1 2">
    <name type="scientific">Tetranychus urticae</name>
    <name type="common">Two-spotted spider mite</name>
    <dbReference type="NCBI Taxonomy" id="32264"/>
    <lineage>
        <taxon>Eukaryota</taxon>
        <taxon>Metazoa</taxon>
        <taxon>Ecdysozoa</taxon>
        <taxon>Arthropoda</taxon>
        <taxon>Chelicerata</taxon>
        <taxon>Arachnida</taxon>
        <taxon>Acari</taxon>
        <taxon>Acariformes</taxon>
        <taxon>Trombidiformes</taxon>
        <taxon>Prostigmata</taxon>
        <taxon>Eleutherengona</taxon>
        <taxon>Raphignathae</taxon>
        <taxon>Tetranychoidea</taxon>
        <taxon>Tetranychidae</taxon>
        <taxon>Tetranychus</taxon>
    </lineage>
</organism>
<accession>T1KRY7</accession>
<protein>
    <submittedName>
        <fullName evidence="1">Uncharacterized protein</fullName>
    </submittedName>
</protein>
<evidence type="ECO:0000313" key="2">
    <source>
        <dbReference type="Proteomes" id="UP000015104"/>
    </source>
</evidence>
<evidence type="ECO:0000313" key="1">
    <source>
        <dbReference type="EnsemblMetazoa" id="tetur19g01170.1"/>
    </source>
</evidence>
<reference evidence="2" key="1">
    <citation type="submission" date="2011-08" db="EMBL/GenBank/DDBJ databases">
        <authorList>
            <person name="Rombauts S."/>
        </authorList>
    </citation>
    <scope>NUCLEOTIDE SEQUENCE</scope>
    <source>
        <strain evidence="2">London</strain>
    </source>
</reference>
<proteinExistence type="predicted"/>
<sequence length="38" mass="4528">MLNLKRITRVDKVFIAYIFGLEQKHKDNNLGCCWAELF</sequence>
<name>T1KRY7_TETUR</name>
<dbReference type="Proteomes" id="UP000015104">
    <property type="component" value="Unassembled WGS sequence"/>
</dbReference>
<keyword evidence="2" id="KW-1185">Reference proteome</keyword>
<dbReference type="EnsemblMetazoa" id="tetur19g01170.1">
    <property type="protein sequence ID" value="tetur19g01170.1"/>
    <property type="gene ID" value="tetur19g01170"/>
</dbReference>
<dbReference type="AlphaFoldDB" id="T1KRY7"/>
<dbReference type="EMBL" id="CAEY01000421">
    <property type="status" value="NOT_ANNOTATED_CDS"/>
    <property type="molecule type" value="Genomic_DNA"/>
</dbReference>
<reference evidence="1" key="2">
    <citation type="submission" date="2015-06" db="UniProtKB">
        <authorList>
            <consortium name="EnsemblMetazoa"/>
        </authorList>
    </citation>
    <scope>IDENTIFICATION</scope>
</reference>
<dbReference type="HOGENOM" id="CLU_3336197_0_0_1"/>